<proteinExistence type="predicted"/>
<dbReference type="EMBL" id="PKPP01005900">
    <property type="protein sequence ID" value="PWA58422.1"/>
    <property type="molecule type" value="Genomic_DNA"/>
</dbReference>
<dbReference type="OrthoDB" id="8170117at2759"/>
<evidence type="ECO:0000313" key="2">
    <source>
        <dbReference type="Proteomes" id="UP000245207"/>
    </source>
</evidence>
<dbReference type="SUPFAM" id="SSF101152">
    <property type="entry name" value="Mob1/phocein"/>
    <property type="match status" value="1"/>
</dbReference>
<dbReference type="Gene3D" id="1.20.140.30">
    <property type="entry name" value="MOB kinase activator"/>
    <property type="match status" value="1"/>
</dbReference>
<dbReference type="STRING" id="35608.A0A2U1MB47"/>
<evidence type="ECO:0000313" key="1">
    <source>
        <dbReference type="EMBL" id="PWA58422.1"/>
    </source>
</evidence>
<sequence>MDDLEFHPIIPVDDLSMMKFWIFLVLDMRQNNYSLIDAYELPPASGSWLRQMTLAEKHLLWRLIEKPPSQNFDGVIEIAHGVIQISNVASSVEDVRVRYVQGWKREAELKEKKLRVKQKFKVADDQSVLLFMKFKRFGKAGKIMLAEKYKIEQDQTNTLTSYVALLLQQQDEKLQLQQRDSPIESLQVTYVYRWIDGVTLKKQIVVSAPEYVDYLMEWVGT</sequence>
<dbReference type="Proteomes" id="UP000245207">
    <property type="component" value="Unassembled WGS sequence"/>
</dbReference>
<gene>
    <name evidence="1" type="ORF">CTI12_AA384460</name>
</gene>
<reference evidence="1 2" key="1">
    <citation type="journal article" date="2018" name="Mol. Plant">
        <title>The genome of Artemisia annua provides insight into the evolution of Asteraceae family and artemisinin biosynthesis.</title>
        <authorList>
            <person name="Shen Q."/>
            <person name="Zhang L."/>
            <person name="Liao Z."/>
            <person name="Wang S."/>
            <person name="Yan T."/>
            <person name="Shi P."/>
            <person name="Liu M."/>
            <person name="Fu X."/>
            <person name="Pan Q."/>
            <person name="Wang Y."/>
            <person name="Lv Z."/>
            <person name="Lu X."/>
            <person name="Zhang F."/>
            <person name="Jiang W."/>
            <person name="Ma Y."/>
            <person name="Chen M."/>
            <person name="Hao X."/>
            <person name="Li L."/>
            <person name="Tang Y."/>
            <person name="Lv G."/>
            <person name="Zhou Y."/>
            <person name="Sun X."/>
            <person name="Brodelius P.E."/>
            <person name="Rose J.K.C."/>
            <person name="Tang K."/>
        </authorList>
    </citation>
    <scope>NUCLEOTIDE SEQUENCE [LARGE SCALE GENOMIC DNA]</scope>
    <source>
        <strain evidence="2">cv. Huhao1</strain>
        <tissue evidence="1">Leaf</tissue>
    </source>
</reference>
<dbReference type="AlphaFoldDB" id="A0A2U1MB47"/>
<accession>A0A2U1MB47</accession>
<keyword evidence="2" id="KW-1185">Reference proteome</keyword>
<organism evidence="1 2">
    <name type="scientific">Artemisia annua</name>
    <name type="common">Sweet wormwood</name>
    <dbReference type="NCBI Taxonomy" id="35608"/>
    <lineage>
        <taxon>Eukaryota</taxon>
        <taxon>Viridiplantae</taxon>
        <taxon>Streptophyta</taxon>
        <taxon>Embryophyta</taxon>
        <taxon>Tracheophyta</taxon>
        <taxon>Spermatophyta</taxon>
        <taxon>Magnoliopsida</taxon>
        <taxon>eudicotyledons</taxon>
        <taxon>Gunneridae</taxon>
        <taxon>Pentapetalae</taxon>
        <taxon>asterids</taxon>
        <taxon>campanulids</taxon>
        <taxon>Asterales</taxon>
        <taxon>Asteraceae</taxon>
        <taxon>Asteroideae</taxon>
        <taxon>Anthemideae</taxon>
        <taxon>Artemisiinae</taxon>
        <taxon>Artemisia</taxon>
    </lineage>
</organism>
<comment type="caution">
    <text evidence="1">The sequence shown here is derived from an EMBL/GenBank/DDBJ whole genome shotgun (WGS) entry which is preliminary data.</text>
</comment>
<protein>
    <submittedName>
        <fullName evidence="1">Kinesin like protein for actin based chloroplast movement 2</fullName>
    </submittedName>
</protein>
<dbReference type="InterPro" id="IPR036703">
    <property type="entry name" value="MOB_kinase_act_sf"/>
</dbReference>
<name>A0A2U1MB47_ARTAN</name>